<feature type="chain" id="PRO_5036227153" evidence="1">
    <location>
        <begin position="17"/>
        <end position="195"/>
    </location>
</feature>
<reference evidence="3" key="1">
    <citation type="submission" date="2021-02" db="EMBL/GenBank/DDBJ databases">
        <authorList>
            <person name="Nowell W R."/>
        </authorList>
    </citation>
    <scope>NUCLEOTIDE SEQUENCE</scope>
</reference>
<dbReference type="Proteomes" id="UP000682733">
    <property type="component" value="Unassembled WGS sequence"/>
</dbReference>
<dbReference type="EMBL" id="CAJOBC010034651">
    <property type="protein sequence ID" value="CAF4108232.1"/>
    <property type="molecule type" value="Genomic_DNA"/>
</dbReference>
<dbReference type="EMBL" id="CAJOBA010010825">
    <property type="protein sequence ID" value="CAF3868041.1"/>
    <property type="molecule type" value="Genomic_DNA"/>
</dbReference>
<dbReference type="AlphaFoldDB" id="A0A815D0W9"/>
<evidence type="ECO:0000313" key="3">
    <source>
        <dbReference type="EMBL" id="CAF1295072.1"/>
    </source>
</evidence>
<keyword evidence="6" id="KW-1185">Reference proteome</keyword>
<evidence type="ECO:0000313" key="4">
    <source>
        <dbReference type="EMBL" id="CAF3868041.1"/>
    </source>
</evidence>
<dbReference type="Proteomes" id="UP000677228">
    <property type="component" value="Unassembled WGS sequence"/>
</dbReference>
<gene>
    <name evidence="3" type="ORF">GPM918_LOCUS28234</name>
    <name evidence="2" type="ORF">OVA965_LOCUS19482</name>
    <name evidence="5" type="ORF">SRO942_LOCUS28715</name>
    <name evidence="4" type="ORF">TMI583_LOCUS19531</name>
</gene>
<dbReference type="Proteomes" id="UP000663829">
    <property type="component" value="Unassembled WGS sequence"/>
</dbReference>
<evidence type="ECO:0000256" key="1">
    <source>
        <dbReference type="SAM" id="SignalP"/>
    </source>
</evidence>
<dbReference type="InterPro" id="IPR009011">
    <property type="entry name" value="Man6P_isomerase_rcpt-bd_dom_sf"/>
</dbReference>
<feature type="signal peptide" evidence="1">
    <location>
        <begin position="1"/>
        <end position="16"/>
    </location>
</feature>
<keyword evidence="1" id="KW-0732">Signal</keyword>
<dbReference type="Proteomes" id="UP000681722">
    <property type="component" value="Unassembled WGS sequence"/>
</dbReference>
<dbReference type="EMBL" id="CAJNOK010010053">
    <property type="protein sequence ID" value="CAF1105071.1"/>
    <property type="molecule type" value="Genomic_DNA"/>
</dbReference>
<comment type="caution">
    <text evidence="3">The sequence shown here is derived from an EMBL/GenBank/DDBJ whole genome shotgun (WGS) entry which is preliminary data.</text>
</comment>
<dbReference type="OrthoDB" id="29460at2759"/>
<evidence type="ECO:0000313" key="6">
    <source>
        <dbReference type="Proteomes" id="UP000663829"/>
    </source>
</evidence>
<evidence type="ECO:0000313" key="5">
    <source>
        <dbReference type="EMBL" id="CAF4108232.1"/>
    </source>
</evidence>
<name>A0A815D0W9_9BILA</name>
<organism evidence="3 6">
    <name type="scientific">Didymodactylos carnosus</name>
    <dbReference type="NCBI Taxonomy" id="1234261"/>
    <lineage>
        <taxon>Eukaryota</taxon>
        <taxon>Metazoa</taxon>
        <taxon>Spiralia</taxon>
        <taxon>Gnathifera</taxon>
        <taxon>Rotifera</taxon>
        <taxon>Eurotatoria</taxon>
        <taxon>Bdelloidea</taxon>
        <taxon>Philodinida</taxon>
        <taxon>Philodinidae</taxon>
        <taxon>Didymodactylos</taxon>
    </lineage>
</organism>
<accession>A0A815D0W9</accession>
<dbReference type="Gene3D" id="2.70.130.10">
    <property type="entry name" value="Mannose-6-phosphate receptor binding domain"/>
    <property type="match status" value="1"/>
</dbReference>
<dbReference type="EMBL" id="CAJNOQ010012229">
    <property type="protein sequence ID" value="CAF1295072.1"/>
    <property type="molecule type" value="Genomic_DNA"/>
</dbReference>
<sequence length="195" mass="22398">MVQYILFAILQVLTLSQTFLLGDNNHECVYQTKNGTLDMRTLGYSNGKPRFLDIPDYSKPEQYAYSWNGCFPFNEGDSCLNAAVCKSKSTAHFHCSSSRDCNHVSVFLTETLTTNETTLIITQNITKTFYDDESYEELDYMLGRNARVGIIFMCERDPNKQHAAAWEVTDYLIVFWIHDKCACPGECAYWEHFGN</sequence>
<protein>
    <submittedName>
        <fullName evidence="3">Uncharacterized protein</fullName>
    </submittedName>
</protein>
<evidence type="ECO:0000313" key="2">
    <source>
        <dbReference type="EMBL" id="CAF1105071.1"/>
    </source>
</evidence>
<proteinExistence type="predicted"/>